<sequence length="121" mass="12777">MADVDQPLVSPVATDEVAVNTLAAQTLMNQATIASFSLLNSGASTVVGPNSQHSNNSGISMPAVDKAISSPPLLSSYLNAGNDDSDLRGDNNRRSNHGRDGRRDGKNFDQRTQTPLLRTSP</sequence>
<evidence type="ECO:0000313" key="1">
    <source>
        <dbReference type="EMBL" id="KAI5677470.1"/>
    </source>
</evidence>
<name>A0ACC0BXT1_CATRO</name>
<protein>
    <submittedName>
        <fullName evidence="1">Uncharacterized protein</fullName>
    </submittedName>
</protein>
<keyword evidence="2" id="KW-1185">Reference proteome</keyword>
<evidence type="ECO:0000313" key="2">
    <source>
        <dbReference type="Proteomes" id="UP001060085"/>
    </source>
</evidence>
<accession>A0ACC0BXT1</accession>
<dbReference type="Proteomes" id="UP001060085">
    <property type="component" value="Linkage Group LG02"/>
</dbReference>
<gene>
    <name evidence="1" type="ORF">M9H77_08420</name>
</gene>
<proteinExistence type="predicted"/>
<organism evidence="1 2">
    <name type="scientific">Catharanthus roseus</name>
    <name type="common">Madagascar periwinkle</name>
    <name type="synonym">Vinca rosea</name>
    <dbReference type="NCBI Taxonomy" id="4058"/>
    <lineage>
        <taxon>Eukaryota</taxon>
        <taxon>Viridiplantae</taxon>
        <taxon>Streptophyta</taxon>
        <taxon>Embryophyta</taxon>
        <taxon>Tracheophyta</taxon>
        <taxon>Spermatophyta</taxon>
        <taxon>Magnoliopsida</taxon>
        <taxon>eudicotyledons</taxon>
        <taxon>Gunneridae</taxon>
        <taxon>Pentapetalae</taxon>
        <taxon>asterids</taxon>
        <taxon>lamiids</taxon>
        <taxon>Gentianales</taxon>
        <taxon>Apocynaceae</taxon>
        <taxon>Rauvolfioideae</taxon>
        <taxon>Vinceae</taxon>
        <taxon>Catharanthinae</taxon>
        <taxon>Catharanthus</taxon>
    </lineage>
</organism>
<dbReference type="EMBL" id="CM044702">
    <property type="protein sequence ID" value="KAI5677470.1"/>
    <property type="molecule type" value="Genomic_DNA"/>
</dbReference>
<reference evidence="2" key="1">
    <citation type="journal article" date="2023" name="Nat. Plants">
        <title>Single-cell RNA sequencing provides a high-resolution roadmap for understanding the multicellular compartmentation of specialized metabolism.</title>
        <authorList>
            <person name="Sun S."/>
            <person name="Shen X."/>
            <person name="Li Y."/>
            <person name="Li Y."/>
            <person name="Wang S."/>
            <person name="Li R."/>
            <person name="Zhang H."/>
            <person name="Shen G."/>
            <person name="Guo B."/>
            <person name="Wei J."/>
            <person name="Xu J."/>
            <person name="St-Pierre B."/>
            <person name="Chen S."/>
            <person name="Sun C."/>
        </authorList>
    </citation>
    <scope>NUCLEOTIDE SEQUENCE [LARGE SCALE GENOMIC DNA]</scope>
</reference>
<comment type="caution">
    <text evidence="1">The sequence shown here is derived from an EMBL/GenBank/DDBJ whole genome shotgun (WGS) entry which is preliminary data.</text>
</comment>